<organism evidence="1 2">
    <name type="scientific">Cetraspora pellucida</name>
    <dbReference type="NCBI Taxonomy" id="1433469"/>
    <lineage>
        <taxon>Eukaryota</taxon>
        <taxon>Fungi</taxon>
        <taxon>Fungi incertae sedis</taxon>
        <taxon>Mucoromycota</taxon>
        <taxon>Glomeromycotina</taxon>
        <taxon>Glomeromycetes</taxon>
        <taxon>Diversisporales</taxon>
        <taxon>Gigasporaceae</taxon>
        <taxon>Cetraspora</taxon>
    </lineage>
</organism>
<name>A0ACA9PTA8_9GLOM</name>
<reference evidence="1" key="1">
    <citation type="submission" date="2021-06" db="EMBL/GenBank/DDBJ databases">
        <authorList>
            <person name="Kallberg Y."/>
            <person name="Tangrot J."/>
            <person name="Rosling A."/>
        </authorList>
    </citation>
    <scope>NUCLEOTIDE SEQUENCE</scope>
    <source>
        <strain evidence="1">28 12/20/2015</strain>
    </source>
</reference>
<evidence type="ECO:0000313" key="1">
    <source>
        <dbReference type="EMBL" id="CAG8722141.1"/>
    </source>
</evidence>
<evidence type="ECO:0000313" key="2">
    <source>
        <dbReference type="Proteomes" id="UP000789366"/>
    </source>
</evidence>
<comment type="caution">
    <text evidence="1">The sequence shown here is derived from an EMBL/GenBank/DDBJ whole genome shotgun (WGS) entry which is preliminary data.</text>
</comment>
<keyword evidence="2" id="KW-1185">Reference proteome</keyword>
<dbReference type="Proteomes" id="UP000789366">
    <property type="component" value="Unassembled WGS sequence"/>
</dbReference>
<sequence length="73" mass="8272">LAEHFLVCIPLDLLKFQEINSSESENDNSLEENASIFNRTESEIDLFTKNLQEVKSNLTISAATFMVTFQESS</sequence>
<protein>
    <submittedName>
        <fullName evidence="1">3730_t:CDS:1</fullName>
    </submittedName>
</protein>
<feature type="non-terminal residue" evidence="1">
    <location>
        <position position="1"/>
    </location>
</feature>
<accession>A0ACA9PTA8</accession>
<dbReference type="EMBL" id="CAJVPW010029780">
    <property type="protein sequence ID" value="CAG8722141.1"/>
    <property type="molecule type" value="Genomic_DNA"/>
</dbReference>
<gene>
    <name evidence="1" type="ORF">SPELUC_LOCUS12512</name>
</gene>
<proteinExistence type="predicted"/>